<evidence type="ECO:0000313" key="2">
    <source>
        <dbReference type="Proteomes" id="UP000199556"/>
    </source>
</evidence>
<dbReference type="Pfam" id="PF09837">
    <property type="entry name" value="DUF2064"/>
    <property type="match status" value="1"/>
</dbReference>
<evidence type="ECO:0000313" key="1">
    <source>
        <dbReference type="EMBL" id="SFM28369.1"/>
    </source>
</evidence>
<dbReference type="PANTHER" id="PTHR36529">
    <property type="entry name" value="SLL1095 PROTEIN"/>
    <property type="match status" value="1"/>
</dbReference>
<dbReference type="EMBL" id="FOUO01000002">
    <property type="protein sequence ID" value="SFM28369.1"/>
    <property type="molecule type" value="Genomic_DNA"/>
</dbReference>
<evidence type="ECO:0008006" key="3">
    <source>
        <dbReference type="Google" id="ProtNLM"/>
    </source>
</evidence>
<dbReference type="STRING" id="195064.SAMN05421721_1027"/>
<accession>A0A1I4PKL0</accession>
<dbReference type="NCBIfam" id="TIGR04282">
    <property type="entry name" value="glyco_like_cofC"/>
    <property type="match status" value="1"/>
</dbReference>
<name>A0A1I4PKL0_ECTMO</name>
<keyword evidence="2" id="KW-1185">Reference proteome</keyword>
<organism evidence="1 2">
    <name type="scientific">Ectothiorhodospira mobilis</name>
    <dbReference type="NCBI Taxonomy" id="195064"/>
    <lineage>
        <taxon>Bacteria</taxon>
        <taxon>Pseudomonadati</taxon>
        <taxon>Pseudomonadota</taxon>
        <taxon>Gammaproteobacteria</taxon>
        <taxon>Chromatiales</taxon>
        <taxon>Ectothiorhodospiraceae</taxon>
        <taxon>Ectothiorhodospira</taxon>
    </lineage>
</organism>
<gene>
    <name evidence="1" type="ORF">SAMN05421721_1027</name>
</gene>
<dbReference type="SUPFAM" id="SSF53448">
    <property type="entry name" value="Nucleotide-diphospho-sugar transferases"/>
    <property type="match status" value="1"/>
</dbReference>
<dbReference type="RefSeq" id="WP_177217546.1">
    <property type="nucleotide sequence ID" value="NZ_FOUO01000002.1"/>
</dbReference>
<dbReference type="InterPro" id="IPR029044">
    <property type="entry name" value="Nucleotide-diphossugar_trans"/>
</dbReference>
<sequence length="216" mass="23553">MQEQGIPVLVFTRAPVPGRTKVRLIPVIGAEDACRVHKALVRHTLTVACAADCGSVIIHGAPDSRHPFLRKLAVDYGVALASQEGVNLQARLHEALERALECFPAAMVMGTDCPETTVQDIREAAAQLRAGADAVLGPAHDGGCVLLGLRRADPGLFQALEWGSDRVMAQLRPRLQALGWRWHELPPRHNLGTPQDWEALREHYPWLSPAALALNE</sequence>
<protein>
    <recommendedName>
        <fullName evidence="3">Glycosyltransferase</fullName>
    </recommendedName>
</protein>
<proteinExistence type="predicted"/>
<reference evidence="1 2" key="1">
    <citation type="submission" date="2016-10" db="EMBL/GenBank/DDBJ databases">
        <authorList>
            <person name="de Groot N.N."/>
        </authorList>
    </citation>
    <scope>NUCLEOTIDE SEQUENCE [LARGE SCALE GENOMIC DNA]</scope>
    <source>
        <strain evidence="1 2">DSM 4180</strain>
    </source>
</reference>
<dbReference type="Gene3D" id="3.90.550.10">
    <property type="entry name" value="Spore Coat Polysaccharide Biosynthesis Protein SpsA, Chain A"/>
    <property type="match status" value="1"/>
</dbReference>
<dbReference type="Proteomes" id="UP000199556">
    <property type="component" value="Unassembled WGS sequence"/>
</dbReference>
<dbReference type="PANTHER" id="PTHR36529:SF1">
    <property type="entry name" value="GLYCOSYLTRANSFERASE"/>
    <property type="match status" value="1"/>
</dbReference>
<dbReference type="AlphaFoldDB" id="A0A1I4PKL0"/>
<dbReference type="InterPro" id="IPR018641">
    <property type="entry name" value="Trfase_1_rSAM/seldom-assoc"/>
</dbReference>